<keyword evidence="6" id="KW-0645">Protease</keyword>
<dbReference type="GeneTree" id="ENSGT00390000010744"/>
<dbReference type="GO" id="GO:1904211">
    <property type="term" value="P:membrane protein proteolysis involved in retrograde protein transport, ER to cytosol"/>
    <property type="evidence" value="ECO:0007669"/>
    <property type="project" value="Ensembl"/>
</dbReference>
<evidence type="ECO:0000256" key="16">
    <source>
        <dbReference type="ARBA" id="ARBA00023136"/>
    </source>
</evidence>
<reference evidence="22 23" key="1">
    <citation type="journal article" date="2008" name="Nature">
        <title>Genome analysis of the platypus reveals unique signatures of evolution.</title>
        <authorList>
            <person name="Warren W.C."/>
            <person name="Hillier L.W."/>
            <person name="Marshall Graves J.A."/>
            <person name="Birney E."/>
            <person name="Ponting C.P."/>
            <person name="Grutzner F."/>
            <person name="Belov K."/>
            <person name="Miller W."/>
            <person name="Clarke L."/>
            <person name="Chinwalla A.T."/>
            <person name="Yang S.P."/>
            <person name="Heger A."/>
            <person name="Locke D.P."/>
            <person name="Miethke P."/>
            <person name="Waters P.D."/>
            <person name="Veyrunes F."/>
            <person name="Fulton L."/>
            <person name="Fulton B."/>
            <person name="Graves T."/>
            <person name="Wallis J."/>
            <person name="Puente X.S."/>
            <person name="Lopez-Otin C."/>
            <person name="Ordonez G.R."/>
            <person name="Eichler E.E."/>
            <person name="Chen L."/>
            <person name="Cheng Z."/>
            <person name="Deakin J.E."/>
            <person name="Alsop A."/>
            <person name="Thompson K."/>
            <person name="Kirby P."/>
            <person name="Papenfuss A.T."/>
            <person name="Wakefield M.J."/>
            <person name="Olender T."/>
            <person name="Lancet D."/>
            <person name="Huttley G.A."/>
            <person name="Smit A.F."/>
            <person name="Pask A."/>
            <person name="Temple-Smith P."/>
            <person name="Batzer M.A."/>
            <person name="Walker J.A."/>
            <person name="Konkel M.K."/>
            <person name="Harris R.S."/>
            <person name="Whittington C.M."/>
            <person name="Wong E.S."/>
            <person name="Gemmell N.J."/>
            <person name="Buschiazzo E."/>
            <person name="Vargas Jentzsch I.M."/>
            <person name="Merkel A."/>
            <person name="Schmitz J."/>
            <person name="Zemann A."/>
            <person name="Churakov G."/>
            <person name="Kriegs J.O."/>
            <person name="Brosius J."/>
            <person name="Murchison E.P."/>
            <person name="Sachidanandam R."/>
            <person name="Smith C."/>
            <person name="Hannon G.J."/>
            <person name="Tsend-Ayush E."/>
            <person name="McMillan D."/>
            <person name="Attenborough R."/>
            <person name="Rens W."/>
            <person name="Ferguson-Smith M."/>
            <person name="Lefevre C.M."/>
            <person name="Sharp J.A."/>
            <person name="Nicholas K.R."/>
            <person name="Ray D.A."/>
            <person name="Kube M."/>
            <person name="Reinhardt R."/>
            <person name="Pringle T.H."/>
            <person name="Taylor J."/>
            <person name="Jones R.C."/>
            <person name="Nixon B."/>
            <person name="Dacheux J.L."/>
            <person name="Niwa H."/>
            <person name="Sekita Y."/>
            <person name="Huang X."/>
            <person name="Stark A."/>
            <person name="Kheradpour P."/>
            <person name="Kellis M."/>
            <person name="Flicek P."/>
            <person name="Chen Y."/>
            <person name="Webber C."/>
            <person name="Hardison R."/>
            <person name="Nelson J."/>
            <person name="Hallsworth-Pepin K."/>
            <person name="Delehaunty K."/>
            <person name="Markovic C."/>
            <person name="Minx P."/>
            <person name="Feng Y."/>
            <person name="Kremitzki C."/>
            <person name="Mitreva M."/>
            <person name="Glasscock J."/>
            <person name="Wylie T."/>
            <person name="Wohldmann P."/>
            <person name="Thiru P."/>
            <person name="Nhan M.N."/>
            <person name="Pohl C.S."/>
            <person name="Smith S.M."/>
            <person name="Hou S."/>
            <person name="Nefedov M."/>
            <person name="de Jong P.J."/>
            <person name="Renfree M.B."/>
            <person name="Mardis E.R."/>
            <person name="Wilson R.K."/>
        </authorList>
    </citation>
    <scope>NUCLEOTIDE SEQUENCE [LARGE SCALE GENOMIC DNA]</scope>
    <source>
        <strain evidence="22 23">Glennie</strain>
    </source>
</reference>
<evidence type="ECO:0000256" key="6">
    <source>
        <dbReference type="ARBA" id="ARBA00022670"/>
    </source>
</evidence>
<keyword evidence="16 20" id="KW-0472">Membrane</keyword>
<dbReference type="InterPro" id="IPR035952">
    <property type="entry name" value="Rhomboid-like_sf"/>
</dbReference>
<keyword evidence="13" id="KW-0744">Spermatogenesis</keyword>
<proteinExistence type="inferred from homology"/>
<dbReference type="EC" id="3.4.21.105" evidence="5"/>
<keyword evidence="23" id="KW-1185">Reference proteome</keyword>
<accession>A0A6I8NCC1</accession>
<dbReference type="GO" id="GO:0031293">
    <property type="term" value="P:membrane protein intracellular domain proteolysis"/>
    <property type="evidence" value="ECO:0007669"/>
    <property type="project" value="Ensembl"/>
</dbReference>
<name>A0A6I8NCC1_ORNAN</name>
<dbReference type="GO" id="GO:0044322">
    <property type="term" value="C:endoplasmic reticulum quality control compartment"/>
    <property type="evidence" value="ECO:0007669"/>
    <property type="project" value="Ensembl"/>
</dbReference>
<evidence type="ECO:0000256" key="1">
    <source>
        <dbReference type="ARBA" id="ARBA00000156"/>
    </source>
</evidence>
<protein>
    <recommendedName>
        <fullName evidence="17">Rhomboid-related protein 4</fullName>
        <ecNumber evidence="5">3.4.21.105</ecNumber>
    </recommendedName>
    <alternativeName>
        <fullName evidence="18">Rhomboid domain-containing protein 1</fullName>
    </alternativeName>
    <alternativeName>
        <fullName evidence="19">Rhomboid-like protein 4</fullName>
    </alternativeName>
</protein>
<sequence length="339" mass="37526">MQQKSRRVNAGLLLLFSQIAQIGITNIPPVTLASLALNIFLFLNPVKSLRKTCISVEECFEQGDWQRLLLSPFHHADDWHLYFNMVSMLWKGMKLEKRLGSGKFAIIIASFSVLIGIVYMILEFALAEFLAEPAYKMQCAVGFSGVLFALKVLNNHYHPGGSINLMGFPVSNKYSCWVELVAIHLLSPGTSFAGHLAGILVGLMYTLGPLKTILERCADIFSLNGGYSERQHYYNNAGYSGYRGFHSGRSGYQWETPRNYDAYTGGLSEREQLDRALRASLSDRGYPSSPFLPFLPGSPGVPGRPMTPGVQAQAPSFPVGSQKKKAKLEYSSSILLLLL</sequence>
<evidence type="ECO:0000256" key="18">
    <source>
        <dbReference type="ARBA" id="ARBA00076116"/>
    </source>
</evidence>
<keyword evidence="12" id="KW-0720">Serine protease</keyword>
<dbReference type="PANTHER" id="PTHR43066">
    <property type="entry name" value="RHOMBOID-RELATED PROTEIN"/>
    <property type="match status" value="1"/>
</dbReference>
<comment type="catalytic activity">
    <reaction evidence="1">
        <text>Cleaves type-1 transmembrane domains using a catalytic dyad composed of serine and histidine that are contributed by different transmembrane domains.</text>
        <dbReference type="EC" id="3.4.21.105"/>
    </reaction>
</comment>
<evidence type="ECO:0000256" key="9">
    <source>
        <dbReference type="ARBA" id="ARBA00022782"/>
    </source>
</evidence>
<dbReference type="AlphaFoldDB" id="A0A6I8NCC1"/>
<dbReference type="GO" id="GO:0010954">
    <property type="term" value="P:positive regulation of protein processing"/>
    <property type="evidence" value="ECO:0007669"/>
    <property type="project" value="Ensembl"/>
</dbReference>
<evidence type="ECO:0000256" key="20">
    <source>
        <dbReference type="SAM" id="Phobius"/>
    </source>
</evidence>
<dbReference type="FunFam" id="1.20.1540.10:FF:000009">
    <property type="entry name" value="Rhomboid domain containing 1"/>
    <property type="match status" value="1"/>
</dbReference>
<evidence type="ECO:0000256" key="17">
    <source>
        <dbReference type="ARBA" id="ARBA00069180"/>
    </source>
</evidence>
<keyword evidence="11" id="KW-0256">Endoplasmic reticulum</keyword>
<evidence type="ECO:0000256" key="4">
    <source>
        <dbReference type="ARBA" id="ARBA00009045"/>
    </source>
</evidence>
<keyword evidence="14 20" id="KW-1133">Transmembrane helix</keyword>
<dbReference type="FunCoup" id="A0A6I8NCC1">
    <property type="interactions" value="1351"/>
</dbReference>
<dbReference type="GO" id="GO:0004252">
    <property type="term" value="F:serine-type endopeptidase activity"/>
    <property type="evidence" value="ECO:0000318"/>
    <property type="project" value="GO_Central"/>
</dbReference>
<evidence type="ECO:0000256" key="14">
    <source>
        <dbReference type="ARBA" id="ARBA00022989"/>
    </source>
</evidence>
<dbReference type="GO" id="GO:0043687">
    <property type="term" value="P:post-translational protein modification"/>
    <property type="evidence" value="ECO:0007669"/>
    <property type="project" value="Ensembl"/>
</dbReference>
<dbReference type="Ensembl" id="ENSOANT00000047565.1">
    <property type="protein sequence ID" value="ENSOANP00000038863.1"/>
    <property type="gene ID" value="ENSOANG00000011213.3"/>
</dbReference>
<evidence type="ECO:0000256" key="5">
    <source>
        <dbReference type="ARBA" id="ARBA00013039"/>
    </source>
</evidence>
<evidence type="ECO:0000256" key="7">
    <source>
        <dbReference type="ARBA" id="ARBA00022692"/>
    </source>
</evidence>
<keyword evidence="8" id="KW-0053">Apoptosis</keyword>
<feature type="transmembrane region" description="Helical" evidence="20">
    <location>
        <begin position="104"/>
        <end position="122"/>
    </location>
</feature>
<evidence type="ECO:0000256" key="2">
    <source>
        <dbReference type="ARBA" id="ARBA00004225"/>
    </source>
</evidence>
<evidence type="ECO:0000256" key="10">
    <source>
        <dbReference type="ARBA" id="ARBA00022801"/>
    </source>
</evidence>
<dbReference type="GO" id="GO:0034644">
    <property type="term" value="P:cellular response to UV"/>
    <property type="evidence" value="ECO:0007669"/>
    <property type="project" value="Ensembl"/>
</dbReference>
<organism evidence="22 23">
    <name type="scientific">Ornithorhynchus anatinus</name>
    <name type="common">Duckbill platypus</name>
    <dbReference type="NCBI Taxonomy" id="9258"/>
    <lineage>
        <taxon>Eukaryota</taxon>
        <taxon>Metazoa</taxon>
        <taxon>Chordata</taxon>
        <taxon>Craniata</taxon>
        <taxon>Vertebrata</taxon>
        <taxon>Euteleostomi</taxon>
        <taxon>Mammalia</taxon>
        <taxon>Monotremata</taxon>
        <taxon>Ornithorhynchidae</taxon>
        <taxon>Ornithorhynchus</taxon>
    </lineage>
</organism>
<dbReference type="GO" id="GO:0043066">
    <property type="term" value="P:negative regulation of apoptotic process"/>
    <property type="evidence" value="ECO:0000318"/>
    <property type="project" value="GO_Central"/>
</dbReference>
<dbReference type="Proteomes" id="UP000002279">
    <property type="component" value="Chromosome 7"/>
</dbReference>
<dbReference type="GO" id="GO:0005789">
    <property type="term" value="C:endoplasmic reticulum membrane"/>
    <property type="evidence" value="ECO:0007669"/>
    <property type="project" value="UniProtKB-SubCell"/>
</dbReference>
<dbReference type="GO" id="GO:0006915">
    <property type="term" value="P:apoptotic process"/>
    <property type="evidence" value="ECO:0007669"/>
    <property type="project" value="UniProtKB-KW"/>
</dbReference>
<keyword evidence="9" id="KW-0221">Differentiation</keyword>
<evidence type="ECO:0000256" key="8">
    <source>
        <dbReference type="ARBA" id="ARBA00022703"/>
    </source>
</evidence>
<evidence type="ECO:0000256" key="11">
    <source>
        <dbReference type="ARBA" id="ARBA00022824"/>
    </source>
</evidence>
<dbReference type="GO" id="GO:0005783">
    <property type="term" value="C:endoplasmic reticulum"/>
    <property type="evidence" value="ECO:0000318"/>
    <property type="project" value="GO_Central"/>
</dbReference>
<feature type="transmembrane region" description="Helical" evidence="20">
    <location>
        <begin position="30"/>
        <end position="46"/>
    </location>
</feature>
<dbReference type="PANTHER" id="PTHR43066:SF14">
    <property type="entry name" value="RHOMBOID-RELATED PROTEIN 4"/>
    <property type="match status" value="1"/>
</dbReference>
<dbReference type="InParanoid" id="A0A6I8NCC1"/>
<dbReference type="Bgee" id="ENSOANG00000011213">
    <property type="expression patterns" value="Expressed in endometrium and 8 other cell types or tissues"/>
</dbReference>
<keyword evidence="10" id="KW-0378">Hydrolase</keyword>
<reference evidence="22" key="2">
    <citation type="submission" date="2025-08" db="UniProtKB">
        <authorList>
            <consortium name="Ensembl"/>
        </authorList>
    </citation>
    <scope>IDENTIFICATION</scope>
    <source>
        <strain evidence="22">Glennie</strain>
    </source>
</reference>
<dbReference type="Pfam" id="PF01694">
    <property type="entry name" value="Rhomboid"/>
    <property type="match status" value="1"/>
</dbReference>
<keyword evidence="15" id="KW-0496">Mitochondrion</keyword>
<evidence type="ECO:0000313" key="22">
    <source>
        <dbReference type="Ensembl" id="ENSOANP00000038863.1"/>
    </source>
</evidence>
<dbReference type="GO" id="GO:0034620">
    <property type="term" value="P:cellular response to unfolded protein"/>
    <property type="evidence" value="ECO:0000318"/>
    <property type="project" value="GO_Central"/>
</dbReference>
<evidence type="ECO:0000256" key="15">
    <source>
        <dbReference type="ARBA" id="ARBA00023128"/>
    </source>
</evidence>
<gene>
    <name evidence="22" type="primary">RHBDD1</name>
</gene>
<evidence type="ECO:0000256" key="19">
    <source>
        <dbReference type="ARBA" id="ARBA00083322"/>
    </source>
</evidence>
<evidence type="ECO:0000313" key="23">
    <source>
        <dbReference type="Proteomes" id="UP000002279"/>
    </source>
</evidence>
<dbReference type="SUPFAM" id="SSF144091">
    <property type="entry name" value="Rhomboid-like"/>
    <property type="match status" value="1"/>
</dbReference>
<keyword evidence="7 20" id="KW-0812">Transmembrane</keyword>
<evidence type="ECO:0000256" key="13">
    <source>
        <dbReference type="ARBA" id="ARBA00022871"/>
    </source>
</evidence>
<dbReference type="InterPro" id="IPR022764">
    <property type="entry name" value="Peptidase_S54_rhomboid_dom"/>
</dbReference>
<evidence type="ECO:0000259" key="21">
    <source>
        <dbReference type="Pfam" id="PF01694"/>
    </source>
</evidence>
<evidence type="ECO:0000256" key="12">
    <source>
        <dbReference type="ARBA" id="ARBA00022825"/>
    </source>
</evidence>
<comment type="similarity">
    <text evidence="4">Belongs to the peptidase S54 family.</text>
</comment>
<dbReference type="Gene3D" id="1.20.1540.10">
    <property type="entry name" value="Rhomboid-like"/>
    <property type="match status" value="1"/>
</dbReference>
<dbReference type="GO" id="GO:0031966">
    <property type="term" value="C:mitochondrial membrane"/>
    <property type="evidence" value="ECO:0007669"/>
    <property type="project" value="UniProtKB-SubCell"/>
</dbReference>
<dbReference type="GO" id="GO:0048515">
    <property type="term" value="P:spermatid differentiation"/>
    <property type="evidence" value="ECO:0007669"/>
    <property type="project" value="Ensembl"/>
</dbReference>
<evidence type="ECO:0000256" key="3">
    <source>
        <dbReference type="ARBA" id="ARBA00004477"/>
    </source>
</evidence>
<reference evidence="22" key="3">
    <citation type="submission" date="2025-09" db="UniProtKB">
        <authorList>
            <consortium name="Ensembl"/>
        </authorList>
    </citation>
    <scope>IDENTIFICATION</scope>
    <source>
        <strain evidence="22">Glennie</strain>
    </source>
</reference>
<comment type="subcellular location">
    <subcellularLocation>
        <location evidence="3">Endoplasmic reticulum membrane</location>
        <topology evidence="3">Multi-pass membrane protein</topology>
    </subcellularLocation>
    <subcellularLocation>
        <location evidence="2">Mitochondrion membrane</location>
        <topology evidence="2">Multi-pass membrane protein</topology>
    </subcellularLocation>
</comment>
<feature type="domain" description="Peptidase S54 rhomboid" evidence="21">
    <location>
        <begin position="63"/>
        <end position="207"/>
    </location>
</feature>